<organism evidence="1 2">
    <name type="scientific">Thiothrix lacustris</name>
    <dbReference type="NCBI Taxonomy" id="525917"/>
    <lineage>
        <taxon>Bacteria</taxon>
        <taxon>Pseudomonadati</taxon>
        <taxon>Pseudomonadota</taxon>
        <taxon>Gammaproteobacteria</taxon>
        <taxon>Thiotrichales</taxon>
        <taxon>Thiotrichaceae</taxon>
        <taxon>Thiothrix</taxon>
    </lineage>
</organism>
<accession>A0A1Y1QL45</accession>
<reference evidence="1 2" key="1">
    <citation type="submission" date="2017-01" db="EMBL/GenBank/DDBJ databases">
        <title>Novel large sulfur bacteria in the metagenomes of groundwater-fed chemosynthetic microbial mats in the Lake Huron basin.</title>
        <authorList>
            <person name="Sharrar A.M."/>
            <person name="Flood B.E."/>
            <person name="Bailey J.V."/>
            <person name="Jones D.S."/>
            <person name="Biddanda B."/>
            <person name="Ruberg S.A."/>
            <person name="Marcus D.N."/>
            <person name="Dick G.J."/>
        </authorList>
    </citation>
    <scope>NUCLEOTIDE SEQUENCE [LARGE SCALE GENOMIC DNA]</scope>
    <source>
        <strain evidence="1">A8</strain>
    </source>
</reference>
<dbReference type="Proteomes" id="UP000192491">
    <property type="component" value="Unassembled WGS sequence"/>
</dbReference>
<name>A0A1Y1QL45_9GAMM</name>
<protein>
    <submittedName>
        <fullName evidence="1">Uncharacterized protein</fullName>
    </submittedName>
</protein>
<dbReference type="EMBL" id="MTEJ01000176">
    <property type="protein sequence ID" value="OQX08378.1"/>
    <property type="molecule type" value="Genomic_DNA"/>
</dbReference>
<dbReference type="AlphaFoldDB" id="A0A1Y1QL45"/>
<proteinExistence type="predicted"/>
<comment type="caution">
    <text evidence="1">The sequence shown here is derived from an EMBL/GenBank/DDBJ whole genome shotgun (WGS) entry which is preliminary data.</text>
</comment>
<sequence>MDTNTRQPLESGYYYIRMIGDHDYTIIPEHMENNWTLQDGAIVIAALEQLEDSDIIVAEITKPNDPRNGFPISRWLNTGEGKPFEILQPVPSFADLGELETLSEPDYYNCDHSDPEFELLQSLCEYVNTFGGNPIEYLKDHCRVYSLELKA</sequence>
<evidence type="ECO:0000313" key="1">
    <source>
        <dbReference type="EMBL" id="OQX08378.1"/>
    </source>
</evidence>
<gene>
    <name evidence="1" type="ORF">BWK73_25595</name>
</gene>
<evidence type="ECO:0000313" key="2">
    <source>
        <dbReference type="Proteomes" id="UP000192491"/>
    </source>
</evidence>